<feature type="domain" description="Tail sheath protein C-terminal" evidence="3">
    <location>
        <begin position="281"/>
        <end position="383"/>
    </location>
</feature>
<evidence type="ECO:0000313" key="6">
    <source>
        <dbReference type="Proteomes" id="UP000586305"/>
    </source>
</evidence>
<organism evidence="5 6">
    <name type="scientific">Pseudoalteromonas caenipelagi</name>
    <dbReference type="NCBI Taxonomy" id="2726988"/>
    <lineage>
        <taxon>Bacteria</taxon>
        <taxon>Pseudomonadati</taxon>
        <taxon>Pseudomonadota</taxon>
        <taxon>Gammaproteobacteria</taxon>
        <taxon>Alteromonadales</taxon>
        <taxon>Pseudoalteromonadaceae</taxon>
        <taxon>Pseudoalteromonas</taxon>
    </lineage>
</organism>
<dbReference type="AlphaFoldDB" id="A0A849VKZ1"/>
<dbReference type="InterPro" id="IPR035089">
    <property type="entry name" value="Phage_sheath_subtilisin"/>
</dbReference>
<protein>
    <submittedName>
        <fullName evidence="5">Phage tail protein</fullName>
    </submittedName>
</protein>
<evidence type="ECO:0000259" key="4">
    <source>
        <dbReference type="Pfam" id="PF22671"/>
    </source>
</evidence>
<dbReference type="Pfam" id="PF04984">
    <property type="entry name" value="Phage_sheath_1"/>
    <property type="match status" value="1"/>
</dbReference>
<evidence type="ECO:0000313" key="5">
    <source>
        <dbReference type="EMBL" id="NOU53093.1"/>
    </source>
</evidence>
<gene>
    <name evidence="5" type="ORF">HG263_21570</name>
</gene>
<dbReference type="Pfam" id="PF17482">
    <property type="entry name" value="Phage_sheath_1C"/>
    <property type="match status" value="1"/>
</dbReference>
<dbReference type="EMBL" id="JABBPG010000016">
    <property type="protein sequence ID" value="NOU53093.1"/>
    <property type="molecule type" value="Genomic_DNA"/>
</dbReference>
<feature type="domain" description="Tail sheath protein Gp18-like" evidence="4">
    <location>
        <begin position="26"/>
        <end position="91"/>
    </location>
</feature>
<sequence>MSTDYLHGVQVLELNDGPRPIQVASTSVIGVVGTAPDADAAAFPLNTPTLIAGSRLEAAKLDMVGDGKGTLPQALDAIFDQCGAIVVVVRVPEGASPAETQSNVIGGVDAATQQYTGLQALRAAKSSLGVKPRILIAPGFDHIEAVITEMVSIADKLRAMVYASGPDTSDADAIALRNKFGSKRLYLCDPWVRVWDTASSGEISQPNSARVAGVRAKVDNEQGFWHSISNKLINGMVGTTRSIDFELGDVASRANLLNKEHVGTIINEKGYRVWGPRNCSADPKWIYECVARTADIINDSLLAAHLWAVDKGVSGETYFKEVVEGVNAFLRHLKAIGAIVNGSCWADPELNTPSQIAQGKTYFDFDFTPVYPAESITFRSRMTDKYLEEIF</sequence>
<evidence type="ECO:0000256" key="1">
    <source>
        <dbReference type="ARBA" id="ARBA00008005"/>
    </source>
</evidence>
<comment type="similarity">
    <text evidence="1">Belongs to the myoviridae tail sheath protein family.</text>
</comment>
<keyword evidence="6" id="KW-1185">Reference proteome</keyword>
<evidence type="ECO:0000259" key="2">
    <source>
        <dbReference type="Pfam" id="PF04984"/>
    </source>
</evidence>
<dbReference type="Gene3D" id="3.40.50.11780">
    <property type="match status" value="1"/>
</dbReference>
<feature type="domain" description="Tail sheath protein subtilisin-like" evidence="2">
    <location>
        <begin position="114"/>
        <end position="279"/>
    </location>
</feature>
<proteinExistence type="inferred from homology"/>
<dbReference type="RefSeq" id="WP_171628129.1">
    <property type="nucleotide sequence ID" value="NZ_JABBPG010000016.1"/>
</dbReference>
<dbReference type="Proteomes" id="UP000586305">
    <property type="component" value="Unassembled WGS sequence"/>
</dbReference>
<dbReference type="PANTHER" id="PTHR35861">
    <property type="match status" value="1"/>
</dbReference>
<reference evidence="5 6" key="1">
    <citation type="submission" date="2020-04" db="EMBL/GenBank/DDBJ databases">
        <title>Pseudoalteromonas caenipelagi sp. nov., isolated from a tidal flat.</title>
        <authorList>
            <person name="Park S."/>
            <person name="Yoon J.-H."/>
        </authorList>
    </citation>
    <scope>NUCLEOTIDE SEQUENCE [LARGE SCALE GENOMIC DNA]</scope>
    <source>
        <strain evidence="5 6">JBTF-M23</strain>
    </source>
</reference>
<evidence type="ECO:0000259" key="3">
    <source>
        <dbReference type="Pfam" id="PF17482"/>
    </source>
</evidence>
<name>A0A849VKZ1_9GAMM</name>
<dbReference type="InterPro" id="IPR020287">
    <property type="entry name" value="Tail_sheath_C"/>
</dbReference>
<comment type="caution">
    <text evidence="5">The sequence shown here is derived from an EMBL/GenBank/DDBJ whole genome shotgun (WGS) entry which is preliminary data.</text>
</comment>
<accession>A0A849VKZ1</accession>
<dbReference type="InterPro" id="IPR054564">
    <property type="entry name" value="Gp18_domIII_N"/>
</dbReference>
<dbReference type="PANTHER" id="PTHR35861:SF1">
    <property type="entry name" value="PHAGE TAIL SHEATH PROTEIN"/>
    <property type="match status" value="1"/>
</dbReference>
<dbReference type="Pfam" id="PF22671">
    <property type="entry name" value="Gp18_domIII_N"/>
    <property type="match status" value="1"/>
</dbReference>
<dbReference type="InterPro" id="IPR052042">
    <property type="entry name" value="Tail_sheath_structural"/>
</dbReference>